<evidence type="ECO:0000313" key="2">
    <source>
        <dbReference type="EMBL" id="MCV2231925.1"/>
    </source>
</evidence>
<dbReference type="Proteomes" id="UP001177160">
    <property type="component" value="Unassembled WGS sequence"/>
</dbReference>
<dbReference type="EMBL" id="JAOVQM010000002">
    <property type="protein sequence ID" value="MCV2231925.1"/>
    <property type="molecule type" value="Genomic_DNA"/>
</dbReference>
<dbReference type="RefSeq" id="WP_263608078.1">
    <property type="nucleotide sequence ID" value="NZ_JAOVQM010000002.1"/>
</dbReference>
<gene>
    <name evidence="2" type="ORF">N7548_03685</name>
</gene>
<protein>
    <submittedName>
        <fullName evidence="2">Uncharacterized protein</fullName>
    </submittedName>
</protein>
<accession>A0ABT2Y5A1</accession>
<keyword evidence="1" id="KW-0812">Transmembrane</keyword>
<proteinExistence type="predicted"/>
<keyword evidence="3" id="KW-1185">Reference proteome</keyword>
<evidence type="ECO:0000313" key="3">
    <source>
        <dbReference type="Proteomes" id="UP001177160"/>
    </source>
</evidence>
<keyword evidence="1" id="KW-1133">Transmembrane helix</keyword>
<reference evidence="2" key="1">
    <citation type="submission" date="2022-09" db="EMBL/GenBank/DDBJ databases">
        <title>Novel Mycoplasma species identified in domestic and wild animals.</title>
        <authorList>
            <person name="Volokhov D.V."/>
            <person name="Furtak V.A."/>
            <person name="Zagorodnyaya T.A."/>
        </authorList>
    </citation>
    <scope>NUCLEOTIDE SEQUENCE</scope>
    <source>
        <strain evidence="2">Oakley</strain>
    </source>
</reference>
<keyword evidence="1" id="KW-0472">Membrane</keyword>
<evidence type="ECO:0000256" key="1">
    <source>
        <dbReference type="SAM" id="Phobius"/>
    </source>
</evidence>
<feature type="transmembrane region" description="Helical" evidence="1">
    <location>
        <begin position="24"/>
        <end position="43"/>
    </location>
</feature>
<organism evidence="2 3">
    <name type="scientific">Paracholeplasma manati</name>
    <dbReference type="NCBI Taxonomy" id="591373"/>
    <lineage>
        <taxon>Bacteria</taxon>
        <taxon>Bacillati</taxon>
        <taxon>Mycoplasmatota</taxon>
        <taxon>Mollicutes</taxon>
        <taxon>Acholeplasmatales</taxon>
        <taxon>Acholeplasmataceae</taxon>
        <taxon>Paracholeplasma</taxon>
    </lineage>
</organism>
<sequence length="107" mass="11473">MSGLAPAKTYIGGSAWIQIAKMCFGQYSSVAMVHLLLWGLSLIRTGVLSTLGAAIIAIGIALLIISVVWNIPQIAAAIYYTIKDGGFKLKTHYWIVVLVYSGGFVLI</sequence>
<comment type="caution">
    <text evidence="2">The sequence shown here is derived from an EMBL/GenBank/DDBJ whole genome shotgun (WGS) entry which is preliminary data.</text>
</comment>
<name>A0ABT2Y5A1_9MOLU</name>
<feature type="transmembrane region" description="Helical" evidence="1">
    <location>
        <begin position="91"/>
        <end position="106"/>
    </location>
</feature>
<feature type="transmembrane region" description="Helical" evidence="1">
    <location>
        <begin position="50"/>
        <end position="71"/>
    </location>
</feature>